<evidence type="ECO:0000313" key="8">
    <source>
        <dbReference type="EMBL" id="KAF9625713.1"/>
    </source>
</evidence>
<feature type="domain" description="Cyclin-like" evidence="6">
    <location>
        <begin position="80"/>
        <end position="171"/>
    </location>
</feature>
<dbReference type="FunFam" id="1.10.472.10:FF:000060">
    <property type="entry name" value="D6-type cyclin"/>
    <property type="match status" value="1"/>
</dbReference>
<comment type="caution">
    <text evidence="8">The sequence shown here is derived from an EMBL/GenBank/DDBJ whole genome shotgun (WGS) entry which is preliminary data.</text>
</comment>
<dbReference type="SMART" id="SM00385">
    <property type="entry name" value="CYCLIN"/>
    <property type="match status" value="1"/>
</dbReference>
<feature type="domain" description="Cyclin C-terminal" evidence="7">
    <location>
        <begin position="180"/>
        <end position="313"/>
    </location>
</feature>
<evidence type="ECO:0008006" key="10">
    <source>
        <dbReference type="Google" id="ProtNLM"/>
    </source>
</evidence>
<evidence type="ECO:0000313" key="9">
    <source>
        <dbReference type="Proteomes" id="UP000631114"/>
    </source>
</evidence>
<protein>
    <recommendedName>
        <fullName evidence="10">Cyclin N-terminal domain-containing protein</fullName>
    </recommendedName>
</protein>
<sequence length="335" mass="38095">MSSSVSSSDWFSDLLCCEEAEILRDDLPDYYSPNTEFPEDIEESIAGLIEDEGEYMPRFDYQEMFQSQTIDASARSDSIAWILKVQELYQFQPLTAYLSVNYMDRFLSSRCLPRLPKSNGWLMQLVSVASLSLAAKMEEPLVPSLFDIQVEGTQFIFEPKTIRRMEFIILNALDWRLRSITPFDFVSFFAKKVESTGTFTRFIASHATQSSHPSEQFFNDIDVNFLHYRPSSIAAAAVMCAANEYTSISLSNPGVAATWCIGLSKEKIVGCYKFIQEVVVDNSPKTPPKEVPQRWVLSTTASDLSSSSLSSSSTKRRKLNNWLWPLWADEERDKS</sequence>
<dbReference type="PROSITE" id="PS00292">
    <property type="entry name" value="CYCLINS"/>
    <property type="match status" value="1"/>
</dbReference>
<evidence type="ECO:0000256" key="2">
    <source>
        <dbReference type="ARBA" id="ARBA00022618"/>
    </source>
</evidence>
<dbReference type="InterPro" id="IPR006671">
    <property type="entry name" value="Cyclin_N"/>
</dbReference>
<dbReference type="InterPro" id="IPR004367">
    <property type="entry name" value="Cyclin_C-dom"/>
</dbReference>
<keyword evidence="4" id="KW-0131">Cell cycle</keyword>
<proteinExistence type="inferred from homology"/>
<accession>A0A835IYF1</accession>
<evidence type="ECO:0000256" key="4">
    <source>
        <dbReference type="ARBA" id="ARBA00023306"/>
    </source>
</evidence>
<dbReference type="SUPFAM" id="SSF47954">
    <property type="entry name" value="Cyclin-like"/>
    <property type="match status" value="2"/>
</dbReference>
<evidence type="ECO:0000256" key="1">
    <source>
        <dbReference type="ARBA" id="ARBA00009065"/>
    </source>
</evidence>
<evidence type="ECO:0000259" key="6">
    <source>
        <dbReference type="SMART" id="SM00385"/>
    </source>
</evidence>
<dbReference type="Gene3D" id="1.10.472.10">
    <property type="entry name" value="Cyclin-like"/>
    <property type="match status" value="2"/>
</dbReference>
<dbReference type="InterPro" id="IPR036915">
    <property type="entry name" value="Cyclin-like_sf"/>
</dbReference>
<dbReference type="InterPro" id="IPR039361">
    <property type="entry name" value="Cyclin"/>
</dbReference>
<reference evidence="8 9" key="1">
    <citation type="submission" date="2020-10" db="EMBL/GenBank/DDBJ databases">
        <title>The Coptis chinensis genome and diversification of protoberbering-type alkaloids.</title>
        <authorList>
            <person name="Wang B."/>
            <person name="Shu S."/>
            <person name="Song C."/>
            <person name="Liu Y."/>
        </authorList>
    </citation>
    <scope>NUCLEOTIDE SEQUENCE [LARGE SCALE GENOMIC DNA]</scope>
    <source>
        <strain evidence="8">HL-2020</strain>
        <tissue evidence="8">Leaf</tissue>
    </source>
</reference>
<dbReference type="SMART" id="SM01332">
    <property type="entry name" value="Cyclin_C"/>
    <property type="match status" value="1"/>
</dbReference>
<gene>
    <name evidence="8" type="ORF">IFM89_026293</name>
</gene>
<dbReference type="Pfam" id="PF02984">
    <property type="entry name" value="Cyclin_C"/>
    <property type="match status" value="1"/>
</dbReference>
<keyword evidence="2" id="KW-0132">Cell division</keyword>
<evidence type="ECO:0000256" key="5">
    <source>
        <dbReference type="RuleBase" id="RU000383"/>
    </source>
</evidence>
<evidence type="ECO:0000256" key="3">
    <source>
        <dbReference type="ARBA" id="ARBA00023127"/>
    </source>
</evidence>
<organism evidence="8 9">
    <name type="scientific">Coptis chinensis</name>
    <dbReference type="NCBI Taxonomy" id="261450"/>
    <lineage>
        <taxon>Eukaryota</taxon>
        <taxon>Viridiplantae</taxon>
        <taxon>Streptophyta</taxon>
        <taxon>Embryophyta</taxon>
        <taxon>Tracheophyta</taxon>
        <taxon>Spermatophyta</taxon>
        <taxon>Magnoliopsida</taxon>
        <taxon>Ranunculales</taxon>
        <taxon>Ranunculaceae</taxon>
        <taxon>Coptidoideae</taxon>
        <taxon>Coptis</taxon>
    </lineage>
</organism>
<dbReference type="GO" id="GO:0051301">
    <property type="term" value="P:cell division"/>
    <property type="evidence" value="ECO:0007669"/>
    <property type="project" value="UniProtKB-KW"/>
</dbReference>
<comment type="similarity">
    <text evidence="1">Belongs to the cyclin family. Cyclin D subfamily.</text>
</comment>
<dbReference type="InterPro" id="IPR048258">
    <property type="entry name" value="Cyclins_cyclin-box"/>
</dbReference>
<dbReference type="PANTHER" id="PTHR10177">
    <property type="entry name" value="CYCLINS"/>
    <property type="match status" value="1"/>
</dbReference>
<dbReference type="CDD" id="cd20543">
    <property type="entry name" value="CYCLIN_AtCycD-like_rpt1"/>
    <property type="match status" value="1"/>
</dbReference>
<dbReference type="Proteomes" id="UP000631114">
    <property type="component" value="Unassembled WGS sequence"/>
</dbReference>
<keyword evidence="9" id="KW-1185">Reference proteome</keyword>
<name>A0A835IYF1_9MAGN</name>
<evidence type="ECO:0000259" key="7">
    <source>
        <dbReference type="SMART" id="SM01332"/>
    </source>
</evidence>
<dbReference type="EMBL" id="JADFTS010000001">
    <property type="protein sequence ID" value="KAF9625713.1"/>
    <property type="molecule type" value="Genomic_DNA"/>
</dbReference>
<dbReference type="InterPro" id="IPR013763">
    <property type="entry name" value="Cyclin-like_dom"/>
</dbReference>
<keyword evidence="3 5" id="KW-0195">Cyclin</keyword>
<dbReference type="OrthoDB" id="5590282at2759"/>
<dbReference type="AlphaFoldDB" id="A0A835IYF1"/>
<dbReference type="Pfam" id="PF00134">
    <property type="entry name" value="Cyclin_N"/>
    <property type="match status" value="1"/>
</dbReference>